<dbReference type="InterPro" id="IPR050300">
    <property type="entry name" value="GDXG_lipolytic_enzyme"/>
</dbReference>
<dbReference type="Pfam" id="PF20434">
    <property type="entry name" value="BD-FAE"/>
    <property type="match status" value="1"/>
</dbReference>
<proteinExistence type="predicted"/>
<evidence type="ECO:0000259" key="3">
    <source>
        <dbReference type="Pfam" id="PF20434"/>
    </source>
</evidence>
<dbReference type="GO" id="GO:0016787">
    <property type="term" value="F:hydrolase activity"/>
    <property type="evidence" value="ECO:0007669"/>
    <property type="project" value="UniProtKB-KW"/>
</dbReference>
<evidence type="ECO:0000313" key="4">
    <source>
        <dbReference type="EMBL" id="SDC01635.1"/>
    </source>
</evidence>
<dbReference type="SUPFAM" id="SSF53474">
    <property type="entry name" value="alpha/beta-Hydrolases"/>
    <property type="match status" value="1"/>
</dbReference>
<protein>
    <submittedName>
        <fullName evidence="4">Acetyl esterase/lipase</fullName>
    </submittedName>
</protein>
<dbReference type="Gene3D" id="3.40.50.1820">
    <property type="entry name" value="alpha/beta hydrolase"/>
    <property type="match status" value="1"/>
</dbReference>
<keyword evidence="2" id="KW-0732">Signal</keyword>
<dbReference type="PANTHER" id="PTHR48081">
    <property type="entry name" value="AB HYDROLASE SUPERFAMILY PROTEIN C4A8.06C"/>
    <property type="match status" value="1"/>
</dbReference>
<sequence length="283" mass="30844">MKNTSVLIWLLILVCSCSKTTDNPTAAREAAVYRDVSYGVDPQQKADIYLPANRTSVTTRVLVLVHGGAWAGGDKTEFDPFINNYLLKELPDYAIINVNYRLYKEGANQFPTQEKDVKAACDFLNSKRKEYAVSEKTALLGTSAGGHLALLTAYKNNQSGTIRAVISIAGPTDLTALYDSNTVVANTLLVPVIGGTPAQVPDLYIQNSPISFAGTGAAPTLLFQGGKDPLVPQSQAELLINRLQQLNVPFQKVIYPDAGHGWGEPELTDTFNKCRDFLKQHLQ</sequence>
<dbReference type="AlphaFoldDB" id="A0A1G6I6H1"/>
<feature type="domain" description="BD-FAE-like" evidence="3">
    <location>
        <begin position="47"/>
        <end position="243"/>
    </location>
</feature>
<accession>A0A1G6I6H1</accession>
<name>A0A1G6I6H1_NIADE</name>
<dbReference type="EMBL" id="FMZO01000001">
    <property type="protein sequence ID" value="SDC01635.1"/>
    <property type="molecule type" value="Genomic_DNA"/>
</dbReference>
<organism evidence="4 5">
    <name type="scientific">Niabella drilacis (strain DSM 25811 / CCM 8410 / CCUG 62505 / LMG 26954 / E90)</name>
    <dbReference type="NCBI Taxonomy" id="1285928"/>
    <lineage>
        <taxon>Bacteria</taxon>
        <taxon>Pseudomonadati</taxon>
        <taxon>Bacteroidota</taxon>
        <taxon>Chitinophagia</taxon>
        <taxon>Chitinophagales</taxon>
        <taxon>Chitinophagaceae</taxon>
        <taxon>Niabella</taxon>
    </lineage>
</organism>
<dbReference type="InterPro" id="IPR049492">
    <property type="entry name" value="BD-FAE-like_dom"/>
</dbReference>
<gene>
    <name evidence="4" type="ORF">SAMN04487894_10197</name>
</gene>
<dbReference type="Proteomes" id="UP000198757">
    <property type="component" value="Unassembled WGS sequence"/>
</dbReference>
<feature type="signal peptide" evidence="2">
    <location>
        <begin position="1"/>
        <end position="21"/>
    </location>
</feature>
<dbReference type="OrthoDB" id="9777975at2"/>
<dbReference type="RefSeq" id="WP_090388082.1">
    <property type="nucleotide sequence ID" value="NZ_FMZO01000001.1"/>
</dbReference>
<evidence type="ECO:0000256" key="1">
    <source>
        <dbReference type="ARBA" id="ARBA00022801"/>
    </source>
</evidence>
<evidence type="ECO:0000313" key="5">
    <source>
        <dbReference type="Proteomes" id="UP000198757"/>
    </source>
</evidence>
<keyword evidence="5" id="KW-1185">Reference proteome</keyword>
<dbReference type="PROSITE" id="PS51257">
    <property type="entry name" value="PROKAR_LIPOPROTEIN"/>
    <property type="match status" value="1"/>
</dbReference>
<dbReference type="InterPro" id="IPR029058">
    <property type="entry name" value="AB_hydrolase_fold"/>
</dbReference>
<keyword evidence="1" id="KW-0378">Hydrolase</keyword>
<evidence type="ECO:0000256" key="2">
    <source>
        <dbReference type="SAM" id="SignalP"/>
    </source>
</evidence>
<dbReference type="STRING" id="1285928.SAMN04487894_10197"/>
<feature type="chain" id="PRO_5011769474" evidence="2">
    <location>
        <begin position="22"/>
        <end position="283"/>
    </location>
</feature>
<reference evidence="5" key="1">
    <citation type="submission" date="2016-10" db="EMBL/GenBank/DDBJ databases">
        <authorList>
            <person name="Varghese N."/>
            <person name="Submissions S."/>
        </authorList>
    </citation>
    <scope>NUCLEOTIDE SEQUENCE [LARGE SCALE GENOMIC DNA]</scope>
    <source>
        <strain evidence="5">DSM 25811 / CCM 8410 / LMG 26954 / E90</strain>
    </source>
</reference>